<feature type="coiled-coil region" evidence="1">
    <location>
        <begin position="27"/>
        <end position="62"/>
    </location>
</feature>
<keyword evidence="4" id="KW-1185">Reference proteome</keyword>
<evidence type="ECO:0000313" key="4">
    <source>
        <dbReference type="Proteomes" id="UP001642540"/>
    </source>
</evidence>
<sequence length="371" mass="43098">MIHQLEKIQHKLTALEMPQDANLFAQLQKVTEHNEILHRRIMELENNEKRLLEEKNSEEHQRQQAFDTLINKLQAAKCRNLQYEKKVQDSIIEIGRLKNENQKFLRKVQELELEKSKIEEEVRTLGEKYGKIMLDSFLKADNFKTSKLQQKHEEVLNKSISSDSKQFAEELSKTIEYTRCITEIAKAQQQRMSNWQTNDVDAELQKSKLTIKELTLKLKATKEIAEGKINLMEIEMDRLTLKNENLRKQLNAEFAKLRKIQQSDLLIDGRKNAGERIEEPQRPQQQKSNGEDPSLKISPKSKILINDGIKNENGTNTNNGEGMLSGIPIKIEVGDIGARTPDNRDQRNEPVWKRLRLCEHPAHVPGIKKEM</sequence>
<gene>
    <name evidence="3" type="ORF">ODALV1_LOCUS22372</name>
</gene>
<name>A0ABP1RHY2_9HEXA</name>
<keyword evidence="1" id="KW-0175">Coiled coil</keyword>
<organism evidence="3 4">
    <name type="scientific">Orchesella dallaii</name>
    <dbReference type="NCBI Taxonomy" id="48710"/>
    <lineage>
        <taxon>Eukaryota</taxon>
        <taxon>Metazoa</taxon>
        <taxon>Ecdysozoa</taxon>
        <taxon>Arthropoda</taxon>
        <taxon>Hexapoda</taxon>
        <taxon>Collembola</taxon>
        <taxon>Entomobryomorpha</taxon>
        <taxon>Entomobryoidea</taxon>
        <taxon>Orchesellidae</taxon>
        <taxon>Orchesellinae</taxon>
        <taxon>Orchesella</taxon>
    </lineage>
</organism>
<dbReference type="Proteomes" id="UP001642540">
    <property type="component" value="Unassembled WGS sequence"/>
</dbReference>
<accession>A0ABP1RHY2</accession>
<evidence type="ECO:0000256" key="2">
    <source>
        <dbReference type="SAM" id="MobiDB-lite"/>
    </source>
</evidence>
<reference evidence="3 4" key="1">
    <citation type="submission" date="2024-08" db="EMBL/GenBank/DDBJ databases">
        <authorList>
            <person name="Cucini C."/>
            <person name="Frati F."/>
        </authorList>
    </citation>
    <scope>NUCLEOTIDE SEQUENCE [LARGE SCALE GENOMIC DNA]</scope>
</reference>
<protein>
    <submittedName>
        <fullName evidence="3">Uncharacterized protein</fullName>
    </submittedName>
</protein>
<feature type="region of interest" description="Disordered" evidence="2">
    <location>
        <begin position="276"/>
        <end position="322"/>
    </location>
</feature>
<proteinExistence type="predicted"/>
<feature type="compositionally biased region" description="Low complexity" evidence="2">
    <location>
        <begin position="311"/>
        <end position="322"/>
    </location>
</feature>
<feature type="coiled-coil region" evidence="1">
    <location>
        <begin position="94"/>
        <end position="128"/>
    </location>
</feature>
<dbReference type="EMBL" id="CAXLJM020000075">
    <property type="protein sequence ID" value="CAL8128604.1"/>
    <property type="molecule type" value="Genomic_DNA"/>
</dbReference>
<evidence type="ECO:0000313" key="3">
    <source>
        <dbReference type="EMBL" id="CAL8128604.1"/>
    </source>
</evidence>
<evidence type="ECO:0000256" key="1">
    <source>
        <dbReference type="SAM" id="Coils"/>
    </source>
</evidence>
<feature type="coiled-coil region" evidence="1">
    <location>
        <begin position="222"/>
        <end position="263"/>
    </location>
</feature>
<comment type="caution">
    <text evidence="3">The sequence shown here is derived from an EMBL/GenBank/DDBJ whole genome shotgun (WGS) entry which is preliminary data.</text>
</comment>